<accession>A0A1Y1SI68</accession>
<dbReference type="STRING" id="1317117.ATO7_05725"/>
<keyword evidence="2" id="KW-1185">Reference proteome</keyword>
<evidence type="ECO:0000313" key="2">
    <source>
        <dbReference type="Proteomes" id="UP000192342"/>
    </source>
</evidence>
<evidence type="ECO:0000313" key="1">
    <source>
        <dbReference type="EMBL" id="ORE89354.1"/>
    </source>
</evidence>
<proteinExistence type="predicted"/>
<name>A0A1Y1SI68_9GAMM</name>
<dbReference type="OrthoDB" id="190583at2"/>
<gene>
    <name evidence="1" type="ORF">ATO7_05725</name>
</gene>
<dbReference type="Proteomes" id="UP000192342">
    <property type="component" value="Unassembled WGS sequence"/>
</dbReference>
<dbReference type="AlphaFoldDB" id="A0A1Y1SI68"/>
<reference evidence="1 2" key="1">
    <citation type="submission" date="2013-04" db="EMBL/GenBank/DDBJ databases">
        <title>Oceanococcus atlanticus 22II-S10r2 Genome Sequencing.</title>
        <authorList>
            <person name="Lai Q."/>
            <person name="Li G."/>
            <person name="Shao Z."/>
        </authorList>
    </citation>
    <scope>NUCLEOTIDE SEQUENCE [LARGE SCALE GENOMIC DNA]</scope>
    <source>
        <strain evidence="1 2">22II-S10r2</strain>
    </source>
</reference>
<sequence length="178" mass="19991">MAHYHWIDLTLHPDSPRQGVERVCFGYDLSPDNWRLAYEVFGQVDQLELPAEHGPRPGHELWKSTCFELFIARSSHGYRELNMAPSGAWGGFDFDGYRSAARPLQASPLASLESSRSANAYRADIVLSDDAVPDMAAHLGPAVVLKDMQGQLSYWALLHAPGKPDFHHPDLMRIPVRR</sequence>
<organism evidence="1 2">
    <name type="scientific">Oceanococcus atlanticus</name>
    <dbReference type="NCBI Taxonomy" id="1317117"/>
    <lineage>
        <taxon>Bacteria</taxon>
        <taxon>Pseudomonadati</taxon>
        <taxon>Pseudomonadota</taxon>
        <taxon>Gammaproteobacteria</taxon>
        <taxon>Chromatiales</taxon>
        <taxon>Oceanococcaceae</taxon>
        <taxon>Oceanococcus</taxon>
    </lineage>
</organism>
<dbReference type="RefSeq" id="WP_083560391.1">
    <property type="nucleotide sequence ID" value="NZ_AQQV01000001.1"/>
</dbReference>
<comment type="caution">
    <text evidence="1">The sequence shown here is derived from an EMBL/GenBank/DDBJ whole genome shotgun (WGS) entry which is preliminary data.</text>
</comment>
<protein>
    <recommendedName>
        <fullName evidence="3">DOMON-like domain-containing protein</fullName>
    </recommendedName>
</protein>
<dbReference type="EMBL" id="AQQV01000001">
    <property type="protein sequence ID" value="ORE89354.1"/>
    <property type="molecule type" value="Genomic_DNA"/>
</dbReference>
<evidence type="ECO:0008006" key="3">
    <source>
        <dbReference type="Google" id="ProtNLM"/>
    </source>
</evidence>